<evidence type="ECO:0000256" key="3">
    <source>
        <dbReference type="ARBA" id="ARBA00022723"/>
    </source>
</evidence>
<dbReference type="NCBIfam" id="TIGR04494">
    <property type="entry name" value="c550_PedF"/>
    <property type="match status" value="1"/>
</dbReference>
<dbReference type="Gene3D" id="1.10.760.10">
    <property type="entry name" value="Cytochrome c-like domain"/>
    <property type="match status" value="1"/>
</dbReference>
<dbReference type="PANTHER" id="PTHR37823">
    <property type="entry name" value="CYTOCHROME C-553-LIKE"/>
    <property type="match status" value="1"/>
</dbReference>
<proteinExistence type="predicted"/>
<reference evidence="9 10" key="1">
    <citation type="submission" date="2016-10" db="EMBL/GenBank/DDBJ databases">
        <authorList>
            <person name="Varghese N."/>
            <person name="Submissions S."/>
        </authorList>
    </citation>
    <scope>NUCLEOTIDE SEQUENCE [LARGE SCALE GENOMIC DNA]</scope>
    <source>
        <strain evidence="9 10">DSM 17833</strain>
    </source>
</reference>
<dbReference type="GO" id="GO:0046872">
    <property type="term" value="F:metal ion binding"/>
    <property type="evidence" value="ECO:0007669"/>
    <property type="project" value="UniProtKB-KW"/>
</dbReference>
<keyword evidence="3 6" id="KW-0479">Metal-binding</keyword>
<accession>A0AB37Z9B2</accession>
<dbReference type="InterPro" id="IPR009056">
    <property type="entry name" value="Cyt_c-like_dom"/>
</dbReference>
<dbReference type="RefSeq" id="WP_090254087.1">
    <property type="nucleotide sequence ID" value="NZ_FMTL01000002.1"/>
</dbReference>
<feature type="signal peptide" evidence="7">
    <location>
        <begin position="1"/>
        <end position="22"/>
    </location>
</feature>
<dbReference type="GO" id="GO:0009055">
    <property type="term" value="F:electron transfer activity"/>
    <property type="evidence" value="ECO:0007669"/>
    <property type="project" value="InterPro"/>
</dbReference>
<protein>
    <submittedName>
        <fullName evidence="9">Cytochrome c-550 PedF</fullName>
    </submittedName>
</protein>
<evidence type="ECO:0000256" key="7">
    <source>
        <dbReference type="SAM" id="SignalP"/>
    </source>
</evidence>
<keyword evidence="2 6" id="KW-0349">Heme</keyword>
<evidence type="ECO:0000256" key="6">
    <source>
        <dbReference type="PROSITE-ProRule" id="PRU00433"/>
    </source>
</evidence>
<keyword evidence="4" id="KW-0249">Electron transport</keyword>
<dbReference type="FunFam" id="1.10.760.10:FF:000028">
    <property type="entry name" value="Cytochrome c-550 PedF"/>
    <property type="match status" value="1"/>
</dbReference>
<sequence length="139" mass="15282">MTIKKNTGFALLLLAFSANLWAHGDVVPQAVKTDGLEPLGEEWRDENPYRGNPRAIEIGSSAYNQNCAACHGLEAKSGGIAPDLRLLEAGISGDEWFKERVINGAVRDGRVYMPKMADYLSQEALWAVRSYLESVAIEE</sequence>
<evidence type="ECO:0000256" key="4">
    <source>
        <dbReference type="ARBA" id="ARBA00022982"/>
    </source>
</evidence>
<evidence type="ECO:0000313" key="9">
    <source>
        <dbReference type="EMBL" id="SCW65815.1"/>
    </source>
</evidence>
<evidence type="ECO:0000256" key="1">
    <source>
        <dbReference type="ARBA" id="ARBA00022448"/>
    </source>
</evidence>
<evidence type="ECO:0000313" key="10">
    <source>
        <dbReference type="Proteomes" id="UP000242418"/>
    </source>
</evidence>
<keyword evidence="1" id="KW-0813">Transport</keyword>
<dbReference type="Pfam" id="PF13442">
    <property type="entry name" value="Cytochrome_CBB3"/>
    <property type="match status" value="1"/>
</dbReference>
<dbReference type="InterPro" id="IPR051811">
    <property type="entry name" value="Cytochrome_c550/c551-like"/>
</dbReference>
<keyword evidence="5 6" id="KW-0408">Iron</keyword>
<dbReference type="InterPro" id="IPR030991">
    <property type="entry name" value="c550_proteobact"/>
</dbReference>
<keyword evidence="10" id="KW-1185">Reference proteome</keyword>
<dbReference type="PROSITE" id="PS51007">
    <property type="entry name" value="CYTC"/>
    <property type="match status" value="1"/>
</dbReference>
<evidence type="ECO:0000256" key="5">
    <source>
        <dbReference type="ARBA" id="ARBA00023004"/>
    </source>
</evidence>
<gene>
    <name evidence="9" type="ORF">SAMN05216370_2550</name>
</gene>
<dbReference type="InterPro" id="IPR036909">
    <property type="entry name" value="Cyt_c-like_dom_sf"/>
</dbReference>
<dbReference type="SUPFAM" id="SSF46626">
    <property type="entry name" value="Cytochrome c"/>
    <property type="match status" value="1"/>
</dbReference>
<dbReference type="Proteomes" id="UP000242418">
    <property type="component" value="Unassembled WGS sequence"/>
</dbReference>
<evidence type="ECO:0000256" key="2">
    <source>
        <dbReference type="ARBA" id="ARBA00022617"/>
    </source>
</evidence>
<feature type="domain" description="Cytochrome c" evidence="8">
    <location>
        <begin position="54"/>
        <end position="136"/>
    </location>
</feature>
<keyword evidence="7" id="KW-0732">Signal</keyword>
<dbReference type="AlphaFoldDB" id="A0AB37Z9B2"/>
<comment type="caution">
    <text evidence="9">The sequence shown here is derived from an EMBL/GenBank/DDBJ whole genome shotgun (WGS) entry which is preliminary data.</text>
</comment>
<dbReference type="GO" id="GO:0020037">
    <property type="term" value="F:heme binding"/>
    <property type="evidence" value="ECO:0007669"/>
    <property type="project" value="InterPro"/>
</dbReference>
<evidence type="ECO:0000259" key="8">
    <source>
        <dbReference type="PROSITE" id="PS51007"/>
    </source>
</evidence>
<feature type="chain" id="PRO_5044207926" evidence="7">
    <location>
        <begin position="23"/>
        <end position="139"/>
    </location>
</feature>
<dbReference type="EMBL" id="FMTL01000002">
    <property type="protein sequence ID" value="SCW65815.1"/>
    <property type="molecule type" value="Genomic_DNA"/>
</dbReference>
<organism evidence="9 10">
    <name type="scientific">Pseudomonas peli</name>
    <dbReference type="NCBI Taxonomy" id="592361"/>
    <lineage>
        <taxon>Bacteria</taxon>
        <taxon>Pseudomonadati</taxon>
        <taxon>Pseudomonadota</taxon>
        <taxon>Gammaproteobacteria</taxon>
        <taxon>Pseudomonadales</taxon>
        <taxon>Pseudomonadaceae</taxon>
        <taxon>Pseudomonas</taxon>
    </lineage>
</organism>
<dbReference type="PANTHER" id="PTHR37823:SF4">
    <property type="entry name" value="MENAQUINOL-CYTOCHROME C REDUCTASE CYTOCHROME B_C SUBUNIT"/>
    <property type="match status" value="1"/>
</dbReference>
<name>A0AB37Z9B2_9PSED</name>